<feature type="domain" description="Peptidase M1 membrane alanine aminopeptidase" evidence="14">
    <location>
        <begin position="355"/>
        <end position="495"/>
    </location>
</feature>
<dbReference type="InterPro" id="IPR027268">
    <property type="entry name" value="Peptidase_M4/M1_CTD_sf"/>
</dbReference>
<gene>
    <name evidence="16" type="ORF">HNP84_003813</name>
</gene>
<sequence>MASGRLAHALITPAAPPRPRPALRATLAGALALAVLTGCAPSGATDEPPGLPKATGTATAPATSQATPAAGGAVGAPGIGDPDFPTDGNGGYDVRHYNLVLAYDPATKHLDGTATIQARATQELARFNLDLSGLTVQSVRVGGTPAQFSRQGTELSVSPPAALKDDQDFTVEVRYGGRPGPIRDANNLGVYGFVATPDGAFVTCEPNGAKTWFPGNDHPADKATFDFSITVPQGVTALANGEMTAQPATSGGKTTYTWRERHPMVTYLATMTLGKFQLKQGKTEDGIPNLAAVDPQYADSLQRLYTTSGEITDYWSTVFGPYPFSSTGGVVDDFNAGYALENQTKPIYGGFDPDETIIAHELAHQWFGNSVSIRRWQDLWLNEGFATYAEWLWSEHKGKGTAEAMFKTYYNSKDDPMWAYPPGKARPDDLFNNSVYTRGGLTLHALRQRIGDPAFFKLLRDWAQENKYGNATTDQFIAMAEKVSGKDLDKLFQAWLFTPERPTSW</sequence>
<dbReference type="InterPro" id="IPR045357">
    <property type="entry name" value="Aminopeptidase_N-like_N"/>
</dbReference>
<dbReference type="SUPFAM" id="SSF55486">
    <property type="entry name" value="Metalloproteases ('zincins'), catalytic domain"/>
    <property type="match status" value="1"/>
</dbReference>
<dbReference type="Gene3D" id="2.60.40.1730">
    <property type="entry name" value="tricorn interacting facor f3 domain"/>
    <property type="match status" value="1"/>
</dbReference>
<feature type="region of interest" description="Disordered" evidence="13">
    <location>
        <begin position="1"/>
        <end position="20"/>
    </location>
</feature>
<comment type="catalytic activity">
    <reaction evidence="1">
        <text>Release of an N-terminal amino acid, Xaa-|-Yaa- from a peptide, amide or arylamide. Xaa is preferably Ala, but may be most amino acids including Pro (slow action). When a terminal hydrophobic residue is followed by a prolyl residue, the two may be released as an intact Xaa-Pro dipeptide.</text>
        <dbReference type="EC" id="3.4.11.2"/>
    </reaction>
</comment>
<dbReference type="PRINTS" id="PR00756">
    <property type="entry name" value="ALADIPTASE"/>
</dbReference>
<feature type="region of interest" description="Disordered" evidence="13">
    <location>
        <begin position="44"/>
        <end position="87"/>
    </location>
</feature>
<evidence type="ECO:0000256" key="8">
    <source>
        <dbReference type="ARBA" id="ARBA00022801"/>
    </source>
</evidence>
<dbReference type="AlphaFoldDB" id="A0A840PA59"/>
<dbReference type="RefSeq" id="WP_185050992.1">
    <property type="nucleotide sequence ID" value="NZ_BAABIX010000031.1"/>
</dbReference>
<evidence type="ECO:0000256" key="7">
    <source>
        <dbReference type="ARBA" id="ARBA00022723"/>
    </source>
</evidence>
<dbReference type="SUPFAM" id="SSF63737">
    <property type="entry name" value="Leukotriene A4 hydrolase N-terminal domain"/>
    <property type="match status" value="1"/>
</dbReference>
<evidence type="ECO:0000256" key="4">
    <source>
        <dbReference type="ARBA" id="ARBA00012564"/>
    </source>
</evidence>
<comment type="caution">
    <text evidence="16">The sequence shown here is derived from an EMBL/GenBank/DDBJ whole genome shotgun (WGS) entry which is preliminary data.</text>
</comment>
<accession>A0A840PA59</accession>
<dbReference type="PANTHER" id="PTHR11533">
    <property type="entry name" value="PROTEASE M1 ZINC METALLOPROTEASE"/>
    <property type="match status" value="1"/>
</dbReference>
<evidence type="ECO:0000256" key="13">
    <source>
        <dbReference type="SAM" id="MobiDB-lite"/>
    </source>
</evidence>
<feature type="compositionally biased region" description="Low complexity" evidence="13">
    <location>
        <begin position="52"/>
        <end position="71"/>
    </location>
</feature>
<keyword evidence="17" id="KW-1185">Reference proteome</keyword>
<proteinExistence type="inferred from homology"/>
<keyword evidence="10" id="KW-0482">Metalloprotease</keyword>
<dbReference type="PANTHER" id="PTHR11533:SF297">
    <property type="entry name" value="AMINOPEPTIDASE N"/>
    <property type="match status" value="1"/>
</dbReference>
<keyword evidence="9" id="KW-0862">Zinc</keyword>
<dbReference type="GO" id="GO:0016285">
    <property type="term" value="F:alanyl aminopeptidase activity"/>
    <property type="evidence" value="ECO:0007669"/>
    <property type="project" value="UniProtKB-EC"/>
</dbReference>
<evidence type="ECO:0000259" key="15">
    <source>
        <dbReference type="Pfam" id="PF17900"/>
    </source>
</evidence>
<evidence type="ECO:0000259" key="14">
    <source>
        <dbReference type="Pfam" id="PF01433"/>
    </source>
</evidence>
<keyword evidence="8" id="KW-0378">Hydrolase</keyword>
<keyword evidence="6" id="KW-0645">Protease</keyword>
<dbReference type="InterPro" id="IPR001930">
    <property type="entry name" value="Peptidase_M1"/>
</dbReference>
<comment type="cofactor">
    <cofactor evidence="2">
        <name>Zn(2+)</name>
        <dbReference type="ChEBI" id="CHEBI:29105"/>
    </cofactor>
</comment>
<dbReference type="GO" id="GO:0006508">
    <property type="term" value="P:proteolysis"/>
    <property type="evidence" value="ECO:0007669"/>
    <property type="project" value="UniProtKB-KW"/>
</dbReference>
<dbReference type="Pfam" id="PF17900">
    <property type="entry name" value="Peptidase_M1_N"/>
    <property type="match status" value="1"/>
</dbReference>
<evidence type="ECO:0000256" key="6">
    <source>
        <dbReference type="ARBA" id="ARBA00022670"/>
    </source>
</evidence>
<dbReference type="EMBL" id="JACHGN010000007">
    <property type="protein sequence ID" value="MBB5134087.1"/>
    <property type="molecule type" value="Genomic_DNA"/>
</dbReference>
<dbReference type="InterPro" id="IPR042097">
    <property type="entry name" value="Aminopeptidase_N-like_N_sf"/>
</dbReference>
<comment type="similarity">
    <text evidence="3">Belongs to the peptidase M1 family.</text>
</comment>
<evidence type="ECO:0000256" key="2">
    <source>
        <dbReference type="ARBA" id="ARBA00001947"/>
    </source>
</evidence>
<evidence type="ECO:0000256" key="9">
    <source>
        <dbReference type="ARBA" id="ARBA00022833"/>
    </source>
</evidence>
<evidence type="ECO:0000256" key="3">
    <source>
        <dbReference type="ARBA" id="ARBA00010136"/>
    </source>
</evidence>
<feature type="domain" description="Aminopeptidase N-like N-terminal" evidence="15">
    <location>
        <begin position="96"/>
        <end position="268"/>
    </location>
</feature>
<dbReference type="EC" id="3.4.11.2" evidence="4"/>
<dbReference type="InterPro" id="IPR050344">
    <property type="entry name" value="Peptidase_M1_aminopeptidases"/>
</dbReference>
<dbReference type="GO" id="GO:0008270">
    <property type="term" value="F:zinc ion binding"/>
    <property type="evidence" value="ECO:0007669"/>
    <property type="project" value="InterPro"/>
</dbReference>
<dbReference type="Proteomes" id="UP000578449">
    <property type="component" value="Unassembled WGS sequence"/>
</dbReference>
<dbReference type="GO" id="GO:0008237">
    <property type="term" value="F:metallopeptidase activity"/>
    <property type="evidence" value="ECO:0007669"/>
    <property type="project" value="UniProtKB-KW"/>
</dbReference>
<name>A0A840PA59_9ACTN</name>
<evidence type="ECO:0000256" key="1">
    <source>
        <dbReference type="ARBA" id="ARBA00000098"/>
    </source>
</evidence>
<dbReference type="Gene3D" id="1.10.390.10">
    <property type="entry name" value="Neutral Protease Domain 2"/>
    <property type="match status" value="1"/>
</dbReference>
<dbReference type="Pfam" id="PF01433">
    <property type="entry name" value="Peptidase_M1"/>
    <property type="match status" value="1"/>
</dbReference>
<evidence type="ECO:0000256" key="5">
    <source>
        <dbReference type="ARBA" id="ARBA00015611"/>
    </source>
</evidence>
<evidence type="ECO:0000256" key="12">
    <source>
        <dbReference type="ARBA" id="ARBA00031533"/>
    </source>
</evidence>
<dbReference type="CDD" id="cd09603">
    <property type="entry name" value="M1_APN_like"/>
    <property type="match status" value="1"/>
</dbReference>
<evidence type="ECO:0000313" key="17">
    <source>
        <dbReference type="Proteomes" id="UP000578449"/>
    </source>
</evidence>
<keyword evidence="7" id="KW-0479">Metal-binding</keyword>
<evidence type="ECO:0000256" key="11">
    <source>
        <dbReference type="ARBA" id="ARBA00029811"/>
    </source>
</evidence>
<protein>
    <recommendedName>
        <fullName evidence="5">Aminopeptidase N</fullName>
        <ecNumber evidence="4">3.4.11.2</ecNumber>
    </recommendedName>
    <alternativeName>
        <fullName evidence="11">Alanine aminopeptidase</fullName>
    </alternativeName>
    <alternativeName>
        <fullName evidence="12">Lysyl aminopeptidase</fullName>
    </alternativeName>
</protein>
<keyword evidence="16" id="KW-0031">Aminopeptidase</keyword>
<reference evidence="16 17" key="1">
    <citation type="submission" date="2020-08" db="EMBL/GenBank/DDBJ databases">
        <title>Genomic Encyclopedia of Type Strains, Phase IV (KMG-IV): sequencing the most valuable type-strain genomes for metagenomic binning, comparative biology and taxonomic classification.</title>
        <authorList>
            <person name="Goeker M."/>
        </authorList>
    </citation>
    <scope>NUCLEOTIDE SEQUENCE [LARGE SCALE GENOMIC DNA]</scope>
    <source>
        <strain evidence="16 17">DSM 45615</strain>
    </source>
</reference>
<evidence type="ECO:0000313" key="16">
    <source>
        <dbReference type="EMBL" id="MBB5134087.1"/>
    </source>
</evidence>
<evidence type="ECO:0000256" key="10">
    <source>
        <dbReference type="ARBA" id="ARBA00023049"/>
    </source>
</evidence>
<organism evidence="16 17">
    <name type="scientific">Thermocatellispora tengchongensis</name>
    <dbReference type="NCBI Taxonomy" id="1073253"/>
    <lineage>
        <taxon>Bacteria</taxon>
        <taxon>Bacillati</taxon>
        <taxon>Actinomycetota</taxon>
        <taxon>Actinomycetes</taxon>
        <taxon>Streptosporangiales</taxon>
        <taxon>Streptosporangiaceae</taxon>
        <taxon>Thermocatellispora</taxon>
    </lineage>
</organism>
<dbReference type="InterPro" id="IPR014782">
    <property type="entry name" value="Peptidase_M1_dom"/>
</dbReference>